<dbReference type="Proteomes" id="UP000729402">
    <property type="component" value="Unassembled WGS sequence"/>
</dbReference>
<gene>
    <name evidence="1" type="ORF">GUJ93_ZPchr0006g46310</name>
</gene>
<evidence type="ECO:0000313" key="1">
    <source>
        <dbReference type="EMBL" id="KAG8073864.1"/>
    </source>
</evidence>
<accession>A0A8J5W3S2</accession>
<dbReference type="AlphaFoldDB" id="A0A8J5W3S2"/>
<sequence>MSHSPLIASLVWNSDVSAGRLLIRWGTVYYQNTTKAGNDGSKIKSNIEELQCLNIRNGTSDVLIPSYSERWEGVLVISHQKSTSSSGIPLSSAGASCGTGAARLGQWSGVSWATESKAGAAERLGGKGNDPEEFHFGKYRRHNLVAPMIAGVE</sequence>
<reference evidence="1" key="2">
    <citation type="submission" date="2021-02" db="EMBL/GenBank/DDBJ databases">
        <authorList>
            <person name="Kimball J.A."/>
            <person name="Haas M.W."/>
            <person name="Macchietto M."/>
            <person name="Kono T."/>
            <person name="Duquette J."/>
            <person name="Shao M."/>
        </authorList>
    </citation>
    <scope>NUCLEOTIDE SEQUENCE</scope>
    <source>
        <tissue evidence="1">Fresh leaf tissue</tissue>
    </source>
</reference>
<protein>
    <submittedName>
        <fullName evidence="1">Uncharacterized protein</fullName>
    </submittedName>
</protein>
<reference evidence="1" key="1">
    <citation type="journal article" date="2021" name="bioRxiv">
        <title>Whole Genome Assembly and Annotation of Northern Wild Rice, Zizania palustris L., Supports a Whole Genome Duplication in the Zizania Genus.</title>
        <authorList>
            <person name="Haas M."/>
            <person name="Kono T."/>
            <person name="Macchietto M."/>
            <person name="Millas R."/>
            <person name="McGilp L."/>
            <person name="Shao M."/>
            <person name="Duquette J."/>
            <person name="Hirsch C.N."/>
            <person name="Kimball J."/>
        </authorList>
    </citation>
    <scope>NUCLEOTIDE SEQUENCE</scope>
    <source>
        <tissue evidence="1">Fresh leaf tissue</tissue>
    </source>
</reference>
<proteinExistence type="predicted"/>
<organism evidence="1 2">
    <name type="scientific">Zizania palustris</name>
    <name type="common">Northern wild rice</name>
    <dbReference type="NCBI Taxonomy" id="103762"/>
    <lineage>
        <taxon>Eukaryota</taxon>
        <taxon>Viridiplantae</taxon>
        <taxon>Streptophyta</taxon>
        <taxon>Embryophyta</taxon>
        <taxon>Tracheophyta</taxon>
        <taxon>Spermatophyta</taxon>
        <taxon>Magnoliopsida</taxon>
        <taxon>Liliopsida</taxon>
        <taxon>Poales</taxon>
        <taxon>Poaceae</taxon>
        <taxon>BOP clade</taxon>
        <taxon>Oryzoideae</taxon>
        <taxon>Oryzeae</taxon>
        <taxon>Zizaniinae</taxon>
        <taxon>Zizania</taxon>
    </lineage>
</organism>
<comment type="caution">
    <text evidence="1">The sequence shown here is derived from an EMBL/GenBank/DDBJ whole genome shotgun (WGS) entry which is preliminary data.</text>
</comment>
<dbReference type="EMBL" id="JAAALK010000283">
    <property type="protein sequence ID" value="KAG8073864.1"/>
    <property type="molecule type" value="Genomic_DNA"/>
</dbReference>
<name>A0A8J5W3S2_ZIZPA</name>
<evidence type="ECO:0000313" key="2">
    <source>
        <dbReference type="Proteomes" id="UP000729402"/>
    </source>
</evidence>
<keyword evidence="2" id="KW-1185">Reference proteome</keyword>